<keyword evidence="3" id="KW-1185">Reference proteome</keyword>
<dbReference type="PANTHER" id="PTHR12126">
    <property type="entry name" value="NADH-UBIQUINONE OXIDOREDUCTASE 39 KDA SUBUNIT-RELATED"/>
    <property type="match status" value="1"/>
</dbReference>
<comment type="caution">
    <text evidence="2">The sequence shown here is derived from an EMBL/GenBank/DDBJ whole genome shotgun (WGS) entry which is preliminary data.</text>
</comment>
<dbReference type="InterPro" id="IPR016040">
    <property type="entry name" value="NAD(P)-bd_dom"/>
</dbReference>
<dbReference type="Gene3D" id="3.40.50.720">
    <property type="entry name" value="NAD(P)-binding Rossmann-like Domain"/>
    <property type="match status" value="1"/>
</dbReference>
<sequence>MNKILIIGGSGVLGSAVVHTLQTERIDFLTGSRNQLKKDSYSTVNQSTEIPWTRVDLVTGEGLPKALIGVDTVLHLASAPGKIGHEFFETVITRNLLSALKQSTVKHLIYSSIVGVDKIQYSYYRAKREAELLIQESQLPYTILRATQFHDLVDAALGKLMSLPIGFIPKKLLDQPIDVGSVAQKLYQLTQTGPQQTIINLGGPQVLDAGTLVKQWMRYRKISKPIIPIPILGSLMKSFARGEHTCPEKAFDSKTWETYLADRYGSR</sequence>
<protein>
    <submittedName>
        <fullName evidence="2">NAD(P)H-binding protein</fullName>
    </submittedName>
</protein>
<feature type="domain" description="NAD(P)-binding" evidence="1">
    <location>
        <begin position="8"/>
        <end position="151"/>
    </location>
</feature>
<name>A0A927B2X3_9BACT</name>
<dbReference type="AlphaFoldDB" id="A0A927B2X3"/>
<dbReference type="InterPro" id="IPR036291">
    <property type="entry name" value="NAD(P)-bd_dom_sf"/>
</dbReference>
<organism evidence="2 3">
    <name type="scientific">Spirosoma validum</name>
    <dbReference type="NCBI Taxonomy" id="2771355"/>
    <lineage>
        <taxon>Bacteria</taxon>
        <taxon>Pseudomonadati</taxon>
        <taxon>Bacteroidota</taxon>
        <taxon>Cytophagia</taxon>
        <taxon>Cytophagales</taxon>
        <taxon>Cytophagaceae</taxon>
        <taxon>Spirosoma</taxon>
    </lineage>
</organism>
<dbReference type="GO" id="GO:0044877">
    <property type="term" value="F:protein-containing complex binding"/>
    <property type="evidence" value="ECO:0007669"/>
    <property type="project" value="TreeGrafter"/>
</dbReference>
<accession>A0A927B2X3</accession>
<evidence type="ECO:0000313" key="2">
    <source>
        <dbReference type="EMBL" id="MBD2754351.1"/>
    </source>
</evidence>
<evidence type="ECO:0000259" key="1">
    <source>
        <dbReference type="Pfam" id="PF13460"/>
    </source>
</evidence>
<dbReference type="Pfam" id="PF13460">
    <property type="entry name" value="NAD_binding_10"/>
    <property type="match status" value="1"/>
</dbReference>
<reference evidence="2" key="1">
    <citation type="submission" date="2020-09" db="EMBL/GenBank/DDBJ databases">
        <authorList>
            <person name="Kim M.K."/>
        </authorList>
    </citation>
    <scope>NUCLEOTIDE SEQUENCE</scope>
    <source>
        <strain evidence="2">BT704</strain>
    </source>
</reference>
<dbReference type="RefSeq" id="WP_191039987.1">
    <property type="nucleotide sequence ID" value="NZ_JACXAA010000005.1"/>
</dbReference>
<dbReference type="InterPro" id="IPR051207">
    <property type="entry name" value="ComplexI_NDUFA9_subunit"/>
</dbReference>
<proteinExistence type="predicted"/>
<dbReference type="SUPFAM" id="SSF51735">
    <property type="entry name" value="NAD(P)-binding Rossmann-fold domains"/>
    <property type="match status" value="1"/>
</dbReference>
<dbReference type="EMBL" id="JACXAA010000005">
    <property type="protein sequence ID" value="MBD2754351.1"/>
    <property type="molecule type" value="Genomic_DNA"/>
</dbReference>
<evidence type="ECO:0000313" key="3">
    <source>
        <dbReference type="Proteomes" id="UP000653797"/>
    </source>
</evidence>
<dbReference type="PANTHER" id="PTHR12126:SF11">
    <property type="entry name" value="NADH DEHYDROGENASE [UBIQUINONE] 1 ALPHA SUBCOMPLEX SUBUNIT 9, MITOCHONDRIAL"/>
    <property type="match status" value="1"/>
</dbReference>
<dbReference type="Proteomes" id="UP000653797">
    <property type="component" value="Unassembled WGS sequence"/>
</dbReference>
<gene>
    <name evidence="2" type="ORF">IC230_15700</name>
</gene>